<evidence type="ECO:0000313" key="2">
    <source>
        <dbReference type="Proteomes" id="UP000238762"/>
    </source>
</evidence>
<protein>
    <submittedName>
        <fullName evidence="1">Uncharacterized protein</fullName>
    </submittedName>
</protein>
<reference evidence="1 2" key="1">
    <citation type="submission" date="2018-02" db="EMBL/GenBank/DDBJ databases">
        <authorList>
            <person name="Cohen D.B."/>
            <person name="Kent A.D."/>
        </authorList>
    </citation>
    <scope>NUCLEOTIDE SEQUENCE [LARGE SCALE GENOMIC DNA]</scope>
    <source>
        <strain evidence="1 2">CCAP 1448/3</strain>
    </source>
</reference>
<organism evidence="1 2">
    <name type="scientific">Merismopedia glauca CCAP 1448/3</name>
    <dbReference type="NCBI Taxonomy" id="1296344"/>
    <lineage>
        <taxon>Bacteria</taxon>
        <taxon>Bacillati</taxon>
        <taxon>Cyanobacteriota</taxon>
        <taxon>Cyanophyceae</taxon>
        <taxon>Synechococcales</taxon>
        <taxon>Merismopediaceae</taxon>
        <taxon>Merismopedia</taxon>
    </lineage>
</organism>
<accession>A0A2T1BWJ9</accession>
<comment type="caution">
    <text evidence="1">The sequence shown here is derived from an EMBL/GenBank/DDBJ whole genome shotgun (WGS) entry which is preliminary data.</text>
</comment>
<reference evidence="1 2" key="2">
    <citation type="submission" date="2018-03" db="EMBL/GenBank/DDBJ databases">
        <title>The ancient ancestry and fast evolution of plastids.</title>
        <authorList>
            <person name="Moore K.R."/>
            <person name="Magnabosco C."/>
            <person name="Momper L."/>
            <person name="Gold D.A."/>
            <person name="Bosak T."/>
            <person name="Fournier G.P."/>
        </authorList>
    </citation>
    <scope>NUCLEOTIDE SEQUENCE [LARGE SCALE GENOMIC DNA]</scope>
    <source>
        <strain evidence="1 2">CCAP 1448/3</strain>
    </source>
</reference>
<dbReference type="AlphaFoldDB" id="A0A2T1BWJ9"/>
<keyword evidence="2" id="KW-1185">Reference proteome</keyword>
<gene>
    <name evidence="1" type="ORF">C7B64_23785</name>
</gene>
<sequence>MGRSALVALLERKQLTDSILHFNPPTIYSFPSIMPPIEQLNRLEKKLRSFGIRVLPRQTSAGLVTLPVRYVDSERSAILTCVGGRPTESWRGLWSPTVQKRIKDHFEAFLAVDAL</sequence>
<proteinExistence type="predicted"/>
<dbReference type="Proteomes" id="UP000238762">
    <property type="component" value="Unassembled WGS sequence"/>
</dbReference>
<evidence type="ECO:0000313" key="1">
    <source>
        <dbReference type="EMBL" id="PSB00385.1"/>
    </source>
</evidence>
<name>A0A2T1BWJ9_9CYAN</name>
<dbReference type="EMBL" id="PVWJ01000229">
    <property type="protein sequence ID" value="PSB00385.1"/>
    <property type="molecule type" value="Genomic_DNA"/>
</dbReference>